<dbReference type="InterPro" id="IPR036890">
    <property type="entry name" value="HATPase_C_sf"/>
</dbReference>
<protein>
    <recommendedName>
        <fullName evidence="2">histidine kinase</fullName>
        <ecNumber evidence="2">2.7.13.3</ecNumber>
    </recommendedName>
</protein>
<feature type="domain" description="Histidine kinase/HSP90-like ATPase" evidence="11">
    <location>
        <begin position="369"/>
        <end position="462"/>
    </location>
</feature>
<accession>A0ABV8FKY3</accession>
<keyword evidence="10" id="KW-0812">Transmembrane</keyword>
<dbReference type="RefSeq" id="WP_378531703.1">
    <property type="nucleotide sequence ID" value="NZ_JBHSBH010000006.1"/>
</dbReference>
<name>A0ABV8FKY3_9ACTN</name>
<dbReference type="GO" id="GO:0016301">
    <property type="term" value="F:kinase activity"/>
    <property type="evidence" value="ECO:0007669"/>
    <property type="project" value="UniProtKB-KW"/>
</dbReference>
<reference evidence="14" key="1">
    <citation type="journal article" date="2019" name="Int. J. Syst. Evol. Microbiol.">
        <title>The Global Catalogue of Microorganisms (GCM) 10K type strain sequencing project: providing services to taxonomists for standard genome sequencing and annotation.</title>
        <authorList>
            <consortium name="The Broad Institute Genomics Platform"/>
            <consortium name="The Broad Institute Genome Sequencing Center for Infectious Disease"/>
            <person name="Wu L."/>
            <person name="Ma J."/>
        </authorList>
    </citation>
    <scope>NUCLEOTIDE SEQUENCE [LARGE SCALE GENOMIC DNA]</scope>
    <source>
        <strain evidence="14">TBRC 1826</strain>
    </source>
</reference>
<dbReference type="InterPro" id="IPR050482">
    <property type="entry name" value="Sensor_HK_TwoCompSys"/>
</dbReference>
<evidence type="ECO:0000259" key="11">
    <source>
        <dbReference type="Pfam" id="PF02518"/>
    </source>
</evidence>
<feature type="transmembrane region" description="Helical" evidence="10">
    <location>
        <begin position="46"/>
        <end position="68"/>
    </location>
</feature>
<dbReference type="EMBL" id="JBHSBH010000006">
    <property type="protein sequence ID" value="MFC3996019.1"/>
    <property type="molecule type" value="Genomic_DNA"/>
</dbReference>
<evidence type="ECO:0000256" key="9">
    <source>
        <dbReference type="SAM" id="MobiDB-lite"/>
    </source>
</evidence>
<evidence type="ECO:0000259" key="12">
    <source>
        <dbReference type="Pfam" id="PF07730"/>
    </source>
</evidence>
<dbReference type="Proteomes" id="UP001595847">
    <property type="component" value="Unassembled WGS sequence"/>
</dbReference>
<evidence type="ECO:0000256" key="5">
    <source>
        <dbReference type="ARBA" id="ARBA00022741"/>
    </source>
</evidence>
<keyword evidence="5" id="KW-0547">Nucleotide-binding</keyword>
<dbReference type="PANTHER" id="PTHR24421:SF10">
    <property type="entry name" value="NITRATE_NITRITE SENSOR PROTEIN NARQ"/>
    <property type="match status" value="1"/>
</dbReference>
<organism evidence="13 14">
    <name type="scientific">Nocardiopsis sediminis</name>
    <dbReference type="NCBI Taxonomy" id="1778267"/>
    <lineage>
        <taxon>Bacteria</taxon>
        <taxon>Bacillati</taxon>
        <taxon>Actinomycetota</taxon>
        <taxon>Actinomycetes</taxon>
        <taxon>Streptosporangiales</taxon>
        <taxon>Nocardiopsidaceae</taxon>
        <taxon>Nocardiopsis</taxon>
    </lineage>
</organism>
<feature type="domain" description="Signal transduction histidine kinase subgroup 3 dimerisation and phosphoacceptor" evidence="12">
    <location>
        <begin position="242"/>
        <end position="308"/>
    </location>
</feature>
<evidence type="ECO:0000256" key="2">
    <source>
        <dbReference type="ARBA" id="ARBA00012438"/>
    </source>
</evidence>
<keyword evidence="4" id="KW-0808">Transferase</keyword>
<dbReference type="Pfam" id="PF07730">
    <property type="entry name" value="HisKA_3"/>
    <property type="match status" value="1"/>
</dbReference>
<evidence type="ECO:0000256" key="1">
    <source>
        <dbReference type="ARBA" id="ARBA00000085"/>
    </source>
</evidence>
<dbReference type="Gene3D" id="3.30.565.10">
    <property type="entry name" value="Histidine kinase-like ATPase, C-terminal domain"/>
    <property type="match status" value="1"/>
</dbReference>
<gene>
    <name evidence="13" type="ORF">ACFOVU_08840</name>
</gene>
<dbReference type="EC" id="2.7.13.3" evidence="2"/>
<feature type="transmembrane region" description="Helical" evidence="10">
    <location>
        <begin position="99"/>
        <end position="118"/>
    </location>
</feature>
<dbReference type="InterPro" id="IPR003594">
    <property type="entry name" value="HATPase_dom"/>
</dbReference>
<evidence type="ECO:0000313" key="14">
    <source>
        <dbReference type="Proteomes" id="UP001595847"/>
    </source>
</evidence>
<feature type="transmembrane region" description="Helical" evidence="10">
    <location>
        <begin position="148"/>
        <end position="167"/>
    </location>
</feature>
<feature type="region of interest" description="Disordered" evidence="9">
    <location>
        <begin position="305"/>
        <end position="330"/>
    </location>
</feature>
<keyword evidence="10" id="KW-1133">Transmembrane helix</keyword>
<keyword evidence="14" id="KW-1185">Reference proteome</keyword>
<keyword evidence="8" id="KW-0902">Two-component regulatory system</keyword>
<keyword evidence="6 13" id="KW-0418">Kinase</keyword>
<dbReference type="InterPro" id="IPR011712">
    <property type="entry name" value="Sig_transdc_His_kin_sub3_dim/P"/>
</dbReference>
<dbReference type="Gene3D" id="1.20.5.1930">
    <property type="match status" value="1"/>
</dbReference>
<dbReference type="Pfam" id="PF02518">
    <property type="entry name" value="HATPase_c"/>
    <property type="match status" value="1"/>
</dbReference>
<dbReference type="PANTHER" id="PTHR24421">
    <property type="entry name" value="NITRATE/NITRITE SENSOR PROTEIN NARX-RELATED"/>
    <property type="match status" value="1"/>
</dbReference>
<keyword evidence="7" id="KW-0067">ATP-binding</keyword>
<feature type="transmembrane region" description="Helical" evidence="10">
    <location>
        <begin position="187"/>
        <end position="211"/>
    </location>
</feature>
<evidence type="ECO:0000256" key="10">
    <source>
        <dbReference type="SAM" id="Phobius"/>
    </source>
</evidence>
<dbReference type="SUPFAM" id="SSF55874">
    <property type="entry name" value="ATPase domain of HSP90 chaperone/DNA topoisomerase II/histidine kinase"/>
    <property type="match status" value="1"/>
</dbReference>
<keyword evidence="10" id="KW-0472">Membrane</keyword>
<evidence type="ECO:0000313" key="13">
    <source>
        <dbReference type="EMBL" id="MFC3996019.1"/>
    </source>
</evidence>
<dbReference type="CDD" id="cd16917">
    <property type="entry name" value="HATPase_UhpB-NarQ-NarX-like"/>
    <property type="match status" value="1"/>
</dbReference>
<keyword evidence="3" id="KW-0597">Phosphoprotein</keyword>
<evidence type="ECO:0000256" key="7">
    <source>
        <dbReference type="ARBA" id="ARBA00022840"/>
    </source>
</evidence>
<feature type="transmembrane region" description="Helical" evidence="10">
    <location>
        <begin position="124"/>
        <end position="141"/>
    </location>
</feature>
<evidence type="ECO:0000256" key="4">
    <source>
        <dbReference type="ARBA" id="ARBA00022679"/>
    </source>
</evidence>
<evidence type="ECO:0000256" key="6">
    <source>
        <dbReference type="ARBA" id="ARBA00022777"/>
    </source>
</evidence>
<comment type="catalytic activity">
    <reaction evidence="1">
        <text>ATP + protein L-histidine = ADP + protein N-phospho-L-histidine.</text>
        <dbReference type="EC" id="2.7.13.3"/>
    </reaction>
</comment>
<evidence type="ECO:0000256" key="3">
    <source>
        <dbReference type="ARBA" id="ARBA00022553"/>
    </source>
</evidence>
<comment type="caution">
    <text evidence="13">The sequence shown here is derived from an EMBL/GenBank/DDBJ whole genome shotgun (WGS) entry which is preliminary data.</text>
</comment>
<sequence length="478" mass="49447">MTDDELRAPGAGDGPGGVDAAASRMTARMDAVLNRVGLRSVLARDCLLAVLVALLTGVLVWTVTGFLAGEGYRLSPAATTVFAVLMFAQPLMLCVRRRYPALCLVAVGVAHLGITAVLPPNVNAPAPAAFIAAYTCGALLAPRLLTGVLASLVALHGVAGPLVAGTLSGPAGEAATGRPAGPMEYTVLASGLLLMSLILYVGAALTGSYAATRRRYAELVRVRAGEAIQQHRERAEGAIRAERARMARELHDIAAHHLSGMVVQLGAAERLIGRDDQAAREAVSWVRSQGRETLDSLRLVVGALRDPGEDRPASGDGLAHSGAPGARGAPVPGAAALERLVAAERALGGSIDLVREGAAYDLPPVADVTVYRVAQEALSNAREHAPGAPVRVALHYRESRVVLEVGNDAGTGRPKENTKPPGVPRGLGLVGMKERAQLVGAGLAAGPDAGGGWRVRLDLPVTRETAARDRSTDQEAAQ</sequence>
<proteinExistence type="predicted"/>
<feature type="transmembrane region" description="Helical" evidence="10">
    <location>
        <begin position="74"/>
        <end position="92"/>
    </location>
</feature>
<evidence type="ECO:0000256" key="8">
    <source>
        <dbReference type="ARBA" id="ARBA00023012"/>
    </source>
</evidence>